<dbReference type="Proteomes" id="UP000091918">
    <property type="component" value="Unassembled WGS sequence"/>
</dbReference>
<keyword evidence="2" id="KW-0274">FAD</keyword>
<evidence type="ECO:0000313" key="4">
    <source>
        <dbReference type="EMBL" id="OAX78601.1"/>
    </source>
</evidence>
<sequence length="188" mass="21010">MALKPYADARSSLGDVPVDIDDAREQMWIGDGTYLMHNILNQGHLVQFIISVYEKGGETSDKWHRMVSAGEISKLYQDRPSHMKKAANEVSGPFCMIGDAAHATTPCQGSGCSMSFEDRLILSTLLGRSKSPGEALVALRVYDQVHRPRTQRIVESSRGHRTHHDWQRGEARAGAIAEVGFYYRFLTM</sequence>
<dbReference type="OrthoDB" id="4183005at2759"/>
<keyword evidence="1" id="KW-0285">Flavoprotein</keyword>
<keyword evidence="3" id="KW-0560">Oxidoreductase</keyword>
<dbReference type="AlphaFoldDB" id="A0A1B7NP60"/>
<dbReference type="STRING" id="1658172.A0A1B7NP60"/>
<evidence type="ECO:0000313" key="5">
    <source>
        <dbReference type="Proteomes" id="UP000091918"/>
    </source>
</evidence>
<dbReference type="PANTHER" id="PTHR46720:SF3">
    <property type="entry name" value="FAD-BINDING DOMAIN-CONTAINING PROTEIN-RELATED"/>
    <property type="match status" value="1"/>
</dbReference>
<dbReference type="PANTHER" id="PTHR46720">
    <property type="entry name" value="HYDROXYLASE, PUTATIVE (AFU_ORTHOLOGUE AFUA_3G01460)-RELATED"/>
    <property type="match status" value="1"/>
</dbReference>
<evidence type="ECO:0000256" key="2">
    <source>
        <dbReference type="ARBA" id="ARBA00022827"/>
    </source>
</evidence>
<gene>
    <name evidence="4" type="ORF">ACJ72_07091</name>
</gene>
<accession>A0A1B7NP60</accession>
<dbReference type="EMBL" id="LGUA01001419">
    <property type="protein sequence ID" value="OAX78601.1"/>
    <property type="molecule type" value="Genomic_DNA"/>
</dbReference>
<organism evidence="4 5">
    <name type="scientific">Emergomyces africanus</name>
    <dbReference type="NCBI Taxonomy" id="1955775"/>
    <lineage>
        <taxon>Eukaryota</taxon>
        <taxon>Fungi</taxon>
        <taxon>Dikarya</taxon>
        <taxon>Ascomycota</taxon>
        <taxon>Pezizomycotina</taxon>
        <taxon>Eurotiomycetes</taxon>
        <taxon>Eurotiomycetidae</taxon>
        <taxon>Onygenales</taxon>
        <taxon>Ajellomycetaceae</taxon>
        <taxon>Emergomyces</taxon>
    </lineage>
</organism>
<dbReference type="GO" id="GO:0016491">
    <property type="term" value="F:oxidoreductase activity"/>
    <property type="evidence" value="ECO:0007669"/>
    <property type="project" value="UniProtKB-KW"/>
</dbReference>
<name>A0A1B7NP60_9EURO</name>
<comment type="caution">
    <text evidence="4">The sequence shown here is derived from an EMBL/GenBank/DDBJ whole genome shotgun (WGS) entry which is preliminary data.</text>
</comment>
<dbReference type="PRINTS" id="PR00420">
    <property type="entry name" value="RNGMNOXGNASE"/>
</dbReference>
<protein>
    <recommendedName>
        <fullName evidence="6">FAD-binding domain-containing protein</fullName>
    </recommendedName>
</protein>
<proteinExistence type="predicted"/>
<dbReference type="InterPro" id="IPR051104">
    <property type="entry name" value="FAD_monoxygenase"/>
</dbReference>
<dbReference type="Gene3D" id="3.50.50.60">
    <property type="entry name" value="FAD/NAD(P)-binding domain"/>
    <property type="match status" value="1"/>
</dbReference>
<evidence type="ECO:0000256" key="1">
    <source>
        <dbReference type="ARBA" id="ARBA00022630"/>
    </source>
</evidence>
<keyword evidence="5" id="KW-1185">Reference proteome</keyword>
<dbReference type="InterPro" id="IPR036188">
    <property type="entry name" value="FAD/NAD-bd_sf"/>
</dbReference>
<evidence type="ECO:0000256" key="3">
    <source>
        <dbReference type="ARBA" id="ARBA00023002"/>
    </source>
</evidence>
<evidence type="ECO:0008006" key="6">
    <source>
        <dbReference type="Google" id="ProtNLM"/>
    </source>
</evidence>
<dbReference type="GO" id="GO:0044550">
    <property type="term" value="P:secondary metabolite biosynthetic process"/>
    <property type="evidence" value="ECO:0007669"/>
    <property type="project" value="TreeGrafter"/>
</dbReference>
<reference evidence="4 5" key="1">
    <citation type="submission" date="2015-07" db="EMBL/GenBank/DDBJ databases">
        <title>Emmonsia species relationships and genome sequence.</title>
        <authorList>
            <person name="Cuomo C.A."/>
            <person name="Schwartz I.S."/>
            <person name="Kenyon C."/>
            <person name="de Hoog G.S."/>
            <person name="Govender N.P."/>
            <person name="Botha A."/>
            <person name="Moreno L."/>
            <person name="de Vries M."/>
            <person name="Munoz J.F."/>
            <person name="Stielow J.B."/>
        </authorList>
    </citation>
    <scope>NUCLEOTIDE SEQUENCE [LARGE SCALE GENOMIC DNA]</scope>
    <source>
        <strain evidence="4 5">CBS 136260</strain>
    </source>
</reference>
<dbReference type="SUPFAM" id="SSF51905">
    <property type="entry name" value="FAD/NAD(P)-binding domain"/>
    <property type="match status" value="1"/>
</dbReference>